<dbReference type="PANTHER" id="PTHR30055">
    <property type="entry name" value="HTH-TYPE TRANSCRIPTIONAL REGULATOR RUTR"/>
    <property type="match status" value="1"/>
</dbReference>
<feature type="domain" description="HTH tetR-type" evidence="3">
    <location>
        <begin position="17"/>
        <end position="77"/>
    </location>
</feature>
<dbReference type="GO" id="GO:0003700">
    <property type="term" value="F:DNA-binding transcription factor activity"/>
    <property type="evidence" value="ECO:0007669"/>
    <property type="project" value="TreeGrafter"/>
</dbReference>
<dbReference type="InterPro" id="IPR009057">
    <property type="entry name" value="Homeodomain-like_sf"/>
</dbReference>
<keyword evidence="1 2" id="KW-0238">DNA-binding</keyword>
<sequence length="212" mass="23472">MVEKSAADVQRHRPETEARRKAILQAAVEVFGQKGSAKGTLEEVAEKAGMTRAGVLHHFGSKQRLLLETMQYRDSIDVAGYANKHIPDGADLFRHLIKTAQMNQQRKEITRAYVTLSSESVADGNVGYEYFKHRYEVLRGELSDALKVMGKARGVEVDEKVALNTSAAILAAMDGLQLQWILDPEAVDLSEATEYMIRALVAQVFNPGEQAI</sequence>
<name>A0A2U2NAY4_9BIFI</name>
<feature type="DNA-binding region" description="H-T-H motif" evidence="2">
    <location>
        <begin position="40"/>
        <end position="59"/>
    </location>
</feature>
<evidence type="ECO:0000313" key="4">
    <source>
        <dbReference type="EMBL" id="PWG66315.1"/>
    </source>
</evidence>
<evidence type="ECO:0000259" key="3">
    <source>
        <dbReference type="PROSITE" id="PS50977"/>
    </source>
</evidence>
<comment type="caution">
    <text evidence="4">The sequence shown here is derived from an EMBL/GenBank/DDBJ whole genome shotgun (WGS) entry which is preliminary data.</text>
</comment>
<dbReference type="InterPro" id="IPR036271">
    <property type="entry name" value="Tet_transcr_reg_TetR-rel_C_sf"/>
</dbReference>
<accession>A0A2U2NAY4</accession>
<proteinExistence type="predicted"/>
<dbReference type="PROSITE" id="PS50977">
    <property type="entry name" value="HTH_TETR_2"/>
    <property type="match status" value="1"/>
</dbReference>
<dbReference type="PRINTS" id="PR00455">
    <property type="entry name" value="HTHTETR"/>
</dbReference>
<dbReference type="EMBL" id="QFFM01000006">
    <property type="protein sequence ID" value="PWG66315.1"/>
    <property type="molecule type" value="Genomic_DNA"/>
</dbReference>
<keyword evidence="5" id="KW-1185">Reference proteome</keyword>
<dbReference type="GO" id="GO:0000976">
    <property type="term" value="F:transcription cis-regulatory region binding"/>
    <property type="evidence" value="ECO:0007669"/>
    <property type="project" value="TreeGrafter"/>
</dbReference>
<evidence type="ECO:0000256" key="2">
    <source>
        <dbReference type="PROSITE-ProRule" id="PRU00335"/>
    </source>
</evidence>
<dbReference type="Gene3D" id="1.10.357.10">
    <property type="entry name" value="Tetracycline Repressor, domain 2"/>
    <property type="match status" value="1"/>
</dbReference>
<dbReference type="SUPFAM" id="SSF46689">
    <property type="entry name" value="Homeodomain-like"/>
    <property type="match status" value="1"/>
</dbReference>
<reference evidence="4 5" key="1">
    <citation type="journal article" date="2018" name="Int. J. Syst. Evol. Microbiol.">
        <title>Bifidobacterium callitrichidarum sp. nov. from the faeces of the emperor tamarin (Saguinus imperator).</title>
        <authorList>
            <person name="Modesto M."/>
            <person name="Michelini S."/>
            <person name="Sansosti M.C."/>
            <person name="De Filippo C."/>
            <person name="Cavalieri D."/>
            <person name="Qvirist L."/>
            <person name="Andlid T."/>
            <person name="Spiezio C."/>
            <person name="Sandri C."/>
            <person name="Pascarelli S."/>
            <person name="Sgorbati B."/>
            <person name="Mattarelli P."/>
        </authorList>
    </citation>
    <scope>NUCLEOTIDE SEQUENCE [LARGE SCALE GENOMIC DNA]</scope>
    <source>
        <strain evidence="4 5">TRI 5</strain>
    </source>
</reference>
<dbReference type="AlphaFoldDB" id="A0A2U2NAY4"/>
<protein>
    <submittedName>
        <fullName evidence="4">TetR family transcriptional regulator</fullName>
    </submittedName>
</protein>
<gene>
    <name evidence="4" type="ORF">DF196_03800</name>
</gene>
<dbReference type="Pfam" id="PF00440">
    <property type="entry name" value="TetR_N"/>
    <property type="match status" value="1"/>
</dbReference>
<evidence type="ECO:0000313" key="5">
    <source>
        <dbReference type="Proteomes" id="UP000245876"/>
    </source>
</evidence>
<evidence type="ECO:0000256" key="1">
    <source>
        <dbReference type="ARBA" id="ARBA00023125"/>
    </source>
</evidence>
<dbReference type="InterPro" id="IPR001647">
    <property type="entry name" value="HTH_TetR"/>
</dbReference>
<dbReference type="OrthoDB" id="7505659at2"/>
<organism evidence="4 5">
    <name type="scientific">Bifidobacterium callitrichidarum</name>
    <dbReference type="NCBI Taxonomy" id="2052941"/>
    <lineage>
        <taxon>Bacteria</taxon>
        <taxon>Bacillati</taxon>
        <taxon>Actinomycetota</taxon>
        <taxon>Actinomycetes</taxon>
        <taxon>Bifidobacteriales</taxon>
        <taxon>Bifidobacteriaceae</taxon>
        <taxon>Bifidobacterium</taxon>
    </lineage>
</organism>
<dbReference type="RefSeq" id="WP_109056568.1">
    <property type="nucleotide sequence ID" value="NZ_QFFM01000006.1"/>
</dbReference>
<dbReference type="PANTHER" id="PTHR30055:SF226">
    <property type="entry name" value="HTH-TYPE TRANSCRIPTIONAL REGULATOR PKSA"/>
    <property type="match status" value="1"/>
</dbReference>
<dbReference type="SUPFAM" id="SSF48498">
    <property type="entry name" value="Tetracyclin repressor-like, C-terminal domain"/>
    <property type="match status" value="1"/>
</dbReference>
<dbReference type="Proteomes" id="UP000245876">
    <property type="component" value="Unassembled WGS sequence"/>
</dbReference>
<dbReference type="InterPro" id="IPR050109">
    <property type="entry name" value="HTH-type_TetR-like_transc_reg"/>
</dbReference>